<dbReference type="AlphaFoldDB" id="A0A5K3EYL8"/>
<organism evidence="7">
    <name type="scientific">Mesocestoides corti</name>
    <name type="common">Flatworm</name>
    <dbReference type="NCBI Taxonomy" id="53468"/>
    <lineage>
        <taxon>Eukaryota</taxon>
        <taxon>Metazoa</taxon>
        <taxon>Spiralia</taxon>
        <taxon>Lophotrochozoa</taxon>
        <taxon>Platyhelminthes</taxon>
        <taxon>Cestoda</taxon>
        <taxon>Eucestoda</taxon>
        <taxon>Cyclophyllidea</taxon>
        <taxon>Mesocestoididae</taxon>
        <taxon>Mesocestoides</taxon>
    </lineage>
</organism>
<dbReference type="GO" id="GO:0005634">
    <property type="term" value="C:nucleus"/>
    <property type="evidence" value="ECO:0007669"/>
    <property type="project" value="UniProtKB-SubCell"/>
</dbReference>
<feature type="domain" description="Interferon regulatory factor 2-binding protein 1/2-like C3HC4 zinc finger" evidence="6">
    <location>
        <begin position="252"/>
        <end position="332"/>
    </location>
</feature>
<dbReference type="InterPro" id="IPR022750">
    <property type="entry name" value="IRF-2BP1_2-like_Znf"/>
</dbReference>
<evidence type="ECO:0000313" key="7">
    <source>
        <dbReference type="WBParaSite" id="MCU_003532-RA"/>
    </source>
</evidence>
<comment type="similarity">
    <text evidence="2">Belongs to the IRF2BP family.</text>
</comment>
<keyword evidence="3" id="KW-0539">Nucleus</keyword>
<evidence type="ECO:0000259" key="5">
    <source>
        <dbReference type="Pfam" id="PF11261"/>
    </source>
</evidence>
<dbReference type="PANTHER" id="PTHR10816">
    <property type="entry name" value="MYELIN TRANSCRIPTION FACTOR 1-RELATED"/>
    <property type="match status" value="1"/>
</dbReference>
<dbReference type="InterPro" id="IPR057414">
    <property type="entry name" value="Zf-C3HC4_IRF-2BP1_2"/>
</dbReference>
<evidence type="ECO:0000256" key="1">
    <source>
        <dbReference type="ARBA" id="ARBA00004123"/>
    </source>
</evidence>
<dbReference type="Gene3D" id="1.10.10.1580">
    <property type="entry name" value="Interferon regulatory factor 2-binding protein"/>
    <property type="match status" value="1"/>
</dbReference>
<dbReference type="Pfam" id="PF11261">
    <property type="entry name" value="IRF-2BP1_2"/>
    <property type="match status" value="1"/>
</dbReference>
<feature type="domain" description="Interferon regulatory factor 2-binding protein 1/2-like zinc finger" evidence="5">
    <location>
        <begin position="66"/>
        <end position="113"/>
    </location>
</feature>
<evidence type="ECO:0000256" key="2">
    <source>
        <dbReference type="ARBA" id="ARBA00010802"/>
    </source>
</evidence>
<sequence>MRKRDESHGFGQSESYIQLAIQGCRSTCEHSAPLGLHNFLLQTAMATDRLSVDSLTTLPPREAPIRIQCFLCELPRSPWAMVFDFSLPVCRGCVNYEGADRIEQVIQWVGAQKHAALQRDEKFKLDSPIVQQPCLKSPALIAVYVEALRLLQQQQKQRLQREMKFPAPVRSIAQPGRVALCVGASHDKDFPTKDRLFFEYPPTSGKLIRGVTNLLNEMDVTETDLEIETQRGHWCRLEEVFSNRPVEINRVHCLVCGVALEGSHFVQCPVHSQHRFCFACVRARLLRCDTEPEKEMRLRKRRFHCPSGQMCTLPETPGVPWSFVESEIAVILRGTSDKTHTQATVFDLKQKRQLSGSPDEKYRKTTSPTSPATA</sequence>
<dbReference type="WBParaSite" id="MCU_003532-RA">
    <property type="protein sequence ID" value="MCU_003532-RA"/>
    <property type="gene ID" value="MCU_003532"/>
</dbReference>
<dbReference type="PANTHER" id="PTHR10816:SF19">
    <property type="entry name" value="PROTEIN INTERACTING WITH TTK69 AND SIN3A, ISOFORM D"/>
    <property type="match status" value="1"/>
</dbReference>
<feature type="compositionally biased region" description="Polar residues" evidence="4">
    <location>
        <begin position="365"/>
        <end position="374"/>
    </location>
</feature>
<dbReference type="Pfam" id="PF25454">
    <property type="entry name" value="zf-C3HC4_IRF-2BP1_2"/>
    <property type="match status" value="1"/>
</dbReference>
<reference evidence="7" key="1">
    <citation type="submission" date="2019-11" db="UniProtKB">
        <authorList>
            <consortium name="WormBaseParasite"/>
        </authorList>
    </citation>
    <scope>IDENTIFICATION</scope>
</reference>
<name>A0A5K3EYL8_MESCO</name>
<dbReference type="InterPro" id="IPR044882">
    <property type="entry name" value="I2BP1/2_C3HC4-RING_sf"/>
</dbReference>
<evidence type="ECO:0000259" key="6">
    <source>
        <dbReference type="Pfam" id="PF25454"/>
    </source>
</evidence>
<dbReference type="SUPFAM" id="SSF57850">
    <property type="entry name" value="RING/U-box"/>
    <property type="match status" value="1"/>
</dbReference>
<dbReference type="GO" id="GO:0003714">
    <property type="term" value="F:transcription corepressor activity"/>
    <property type="evidence" value="ECO:0007669"/>
    <property type="project" value="TreeGrafter"/>
</dbReference>
<evidence type="ECO:0000256" key="3">
    <source>
        <dbReference type="ARBA" id="ARBA00023242"/>
    </source>
</evidence>
<dbReference type="GO" id="GO:0006357">
    <property type="term" value="P:regulation of transcription by RNA polymerase II"/>
    <property type="evidence" value="ECO:0007669"/>
    <property type="project" value="TreeGrafter"/>
</dbReference>
<evidence type="ECO:0000256" key="4">
    <source>
        <dbReference type="SAM" id="MobiDB-lite"/>
    </source>
</evidence>
<proteinExistence type="inferred from homology"/>
<accession>A0A5K3EYL8</accession>
<comment type="subcellular location">
    <subcellularLocation>
        <location evidence="1">Nucleus</location>
    </subcellularLocation>
</comment>
<feature type="region of interest" description="Disordered" evidence="4">
    <location>
        <begin position="349"/>
        <end position="374"/>
    </location>
</feature>
<protein>
    <submittedName>
        <fullName evidence="7">IRF-2BP1_2 domain-containing protein</fullName>
    </submittedName>
</protein>